<dbReference type="InterPro" id="IPR001734">
    <property type="entry name" value="Na/solute_symporter"/>
</dbReference>
<feature type="transmembrane region" description="Helical" evidence="7">
    <location>
        <begin position="224"/>
        <end position="243"/>
    </location>
</feature>
<keyword evidence="3 7" id="KW-0812">Transmembrane</keyword>
<dbReference type="VEuPathDB" id="FungiDB:Z518_01242"/>
<dbReference type="EMBL" id="KN847475">
    <property type="protein sequence ID" value="KIX10161.1"/>
    <property type="molecule type" value="Genomic_DNA"/>
</dbReference>
<evidence type="ECO:0000256" key="6">
    <source>
        <dbReference type="SAM" id="MobiDB-lite"/>
    </source>
</evidence>
<feature type="transmembrane region" description="Helical" evidence="7">
    <location>
        <begin position="138"/>
        <end position="164"/>
    </location>
</feature>
<dbReference type="Gene3D" id="1.20.1730.10">
    <property type="entry name" value="Sodium/glucose cotransporter"/>
    <property type="match status" value="1"/>
</dbReference>
<proteinExistence type="inferred from homology"/>
<dbReference type="GO" id="GO:0005886">
    <property type="term" value="C:plasma membrane"/>
    <property type="evidence" value="ECO:0007669"/>
    <property type="project" value="TreeGrafter"/>
</dbReference>
<keyword evidence="5 7" id="KW-0472">Membrane</keyword>
<comment type="subcellular location">
    <subcellularLocation>
        <location evidence="1">Membrane</location>
        <topology evidence="1">Multi-pass membrane protein</topology>
    </subcellularLocation>
</comment>
<evidence type="ECO:0000256" key="7">
    <source>
        <dbReference type="SAM" id="Phobius"/>
    </source>
</evidence>
<evidence type="ECO:0000256" key="5">
    <source>
        <dbReference type="ARBA" id="ARBA00023136"/>
    </source>
</evidence>
<dbReference type="AlphaFoldDB" id="A0A0D2J3A1"/>
<name>A0A0D2J3A1_9EURO</name>
<evidence type="ECO:0000256" key="4">
    <source>
        <dbReference type="ARBA" id="ARBA00022989"/>
    </source>
</evidence>
<evidence type="ECO:0000256" key="1">
    <source>
        <dbReference type="ARBA" id="ARBA00004141"/>
    </source>
</evidence>
<dbReference type="STRING" id="1442369.A0A0D2J3A1"/>
<accession>A0A0D2J3A1</accession>
<comment type="similarity">
    <text evidence="2">Belongs to the sodium:solute symporter (SSF) (TC 2.A.21) family.</text>
</comment>
<sequence length="370" mass="39043">MDLVLTSSTFAYSYGVCGGIWYGALGSFCILLFSVLAIKIKANAAGAHTFPEIVPSRHGHITHVTYLFFGLATNLLVGAFWCERVRRVFLGPAGRGGSSKGVPFAIDHFLGGVVDVWLDQAYWQRAIASLPETAVKAYIVGGIAWCGIPFAFTTAMGLACAALTGSPSNPLSAAQNSAGLSASATAITFTCTSTELAAISSLLTFDVYKTYIRPQATNEDLVKISHYSIVIYAVVLAVFCSILDAVGINLTWILTILAIIVGGAAIPPAMVLMWLRTSTIATIAAPWTALAMSLTTWLVSSRTRSGSITVATTGVVYNAWWQSPTILELESSSSSRDLEPGMSDGKDPEKGSTSPTVEQHPTVGDGRGGD</sequence>
<organism evidence="8 9">
    <name type="scientific">Rhinocladiella mackenziei CBS 650.93</name>
    <dbReference type="NCBI Taxonomy" id="1442369"/>
    <lineage>
        <taxon>Eukaryota</taxon>
        <taxon>Fungi</taxon>
        <taxon>Dikarya</taxon>
        <taxon>Ascomycota</taxon>
        <taxon>Pezizomycotina</taxon>
        <taxon>Eurotiomycetes</taxon>
        <taxon>Chaetothyriomycetidae</taxon>
        <taxon>Chaetothyriales</taxon>
        <taxon>Herpotrichiellaceae</taxon>
        <taxon>Rhinocladiella</taxon>
    </lineage>
</organism>
<dbReference type="PANTHER" id="PTHR46154:SF2">
    <property type="entry name" value="SOLUTE SYMPORTER FAMILY TRANSPORTER (AFU_ORTHOLOGUE AFUA_6G03200)"/>
    <property type="match status" value="1"/>
</dbReference>
<protein>
    <recommendedName>
        <fullName evidence="10">Urea transporter</fullName>
    </recommendedName>
</protein>
<dbReference type="HOGENOM" id="CLU_748310_0_0_1"/>
<feature type="compositionally biased region" description="Basic and acidic residues" evidence="6">
    <location>
        <begin position="336"/>
        <end position="350"/>
    </location>
</feature>
<reference evidence="8 9" key="1">
    <citation type="submission" date="2015-01" db="EMBL/GenBank/DDBJ databases">
        <title>The Genome Sequence of Rhinocladiella mackenzie CBS 650.93.</title>
        <authorList>
            <consortium name="The Broad Institute Genomics Platform"/>
            <person name="Cuomo C."/>
            <person name="de Hoog S."/>
            <person name="Gorbushina A."/>
            <person name="Stielow B."/>
            <person name="Teixiera M."/>
            <person name="Abouelleil A."/>
            <person name="Chapman S.B."/>
            <person name="Priest M."/>
            <person name="Young S.K."/>
            <person name="Wortman J."/>
            <person name="Nusbaum C."/>
            <person name="Birren B."/>
        </authorList>
    </citation>
    <scope>NUCLEOTIDE SEQUENCE [LARGE SCALE GENOMIC DNA]</scope>
    <source>
        <strain evidence="8 9">CBS 650.93</strain>
    </source>
</reference>
<feature type="transmembrane region" description="Helical" evidence="7">
    <location>
        <begin position="61"/>
        <end position="81"/>
    </location>
</feature>
<dbReference type="PANTHER" id="PTHR46154">
    <property type="match status" value="1"/>
</dbReference>
<dbReference type="OrthoDB" id="6132759at2759"/>
<feature type="transmembrane region" description="Helical" evidence="7">
    <location>
        <begin position="20"/>
        <end position="40"/>
    </location>
</feature>
<keyword evidence="9" id="KW-1185">Reference proteome</keyword>
<dbReference type="InterPro" id="IPR031155">
    <property type="entry name" value="DUR"/>
</dbReference>
<keyword evidence="4 7" id="KW-1133">Transmembrane helix</keyword>
<dbReference type="GeneID" id="25289313"/>
<evidence type="ECO:0000313" key="9">
    <source>
        <dbReference type="Proteomes" id="UP000053617"/>
    </source>
</evidence>
<gene>
    <name evidence="8" type="ORF">Z518_01242</name>
</gene>
<dbReference type="RefSeq" id="XP_013277297.1">
    <property type="nucleotide sequence ID" value="XM_013421843.1"/>
</dbReference>
<dbReference type="GO" id="GO:0015204">
    <property type="term" value="F:urea transmembrane transporter activity"/>
    <property type="evidence" value="ECO:0007669"/>
    <property type="project" value="InterPro"/>
</dbReference>
<evidence type="ECO:0000256" key="3">
    <source>
        <dbReference type="ARBA" id="ARBA00022692"/>
    </source>
</evidence>
<feature type="transmembrane region" description="Helical" evidence="7">
    <location>
        <begin position="250"/>
        <end position="274"/>
    </location>
</feature>
<dbReference type="InterPro" id="IPR038377">
    <property type="entry name" value="Na/Glc_symporter_sf"/>
</dbReference>
<evidence type="ECO:0000313" key="8">
    <source>
        <dbReference type="EMBL" id="KIX10161.1"/>
    </source>
</evidence>
<evidence type="ECO:0000256" key="2">
    <source>
        <dbReference type="ARBA" id="ARBA00006434"/>
    </source>
</evidence>
<dbReference type="PROSITE" id="PS50283">
    <property type="entry name" value="NA_SOLUT_SYMP_3"/>
    <property type="match status" value="1"/>
</dbReference>
<dbReference type="Proteomes" id="UP000053617">
    <property type="component" value="Unassembled WGS sequence"/>
</dbReference>
<evidence type="ECO:0008006" key="10">
    <source>
        <dbReference type="Google" id="ProtNLM"/>
    </source>
</evidence>
<feature type="region of interest" description="Disordered" evidence="6">
    <location>
        <begin position="330"/>
        <end position="370"/>
    </location>
</feature>